<dbReference type="InterPro" id="IPR036041">
    <property type="entry name" value="Ribosome-inact_prot_sf"/>
</dbReference>
<gene>
    <name evidence="2" type="ORF">CASFOL_039103</name>
</gene>
<dbReference type="InterPro" id="IPR016138">
    <property type="entry name" value="Ribosome_inactivat_prot_sub1"/>
</dbReference>
<keyword evidence="1" id="KW-0652">Protein synthesis inhibitor</keyword>
<dbReference type="GO" id="GO:0017148">
    <property type="term" value="P:negative regulation of translation"/>
    <property type="evidence" value="ECO:0007669"/>
    <property type="project" value="UniProtKB-KW"/>
</dbReference>
<dbReference type="Gene3D" id="3.40.420.10">
    <property type="entry name" value="Ricin (A subunit), domain 1"/>
    <property type="match status" value="1"/>
</dbReference>
<organism evidence="2 3">
    <name type="scientific">Castilleja foliolosa</name>
    <dbReference type="NCBI Taxonomy" id="1961234"/>
    <lineage>
        <taxon>Eukaryota</taxon>
        <taxon>Viridiplantae</taxon>
        <taxon>Streptophyta</taxon>
        <taxon>Embryophyta</taxon>
        <taxon>Tracheophyta</taxon>
        <taxon>Spermatophyta</taxon>
        <taxon>Magnoliopsida</taxon>
        <taxon>eudicotyledons</taxon>
        <taxon>Gunneridae</taxon>
        <taxon>Pentapetalae</taxon>
        <taxon>asterids</taxon>
        <taxon>lamiids</taxon>
        <taxon>Lamiales</taxon>
        <taxon>Orobanchaceae</taxon>
        <taxon>Pedicularideae</taxon>
        <taxon>Castillejinae</taxon>
        <taxon>Castilleja</taxon>
    </lineage>
</organism>
<keyword evidence="1" id="KW-0378">Hydrolase</keyword>
<keyword evidence="1" id="KW-0611">Plant defense</keyword>
<proteinExistence type="inferred from homology"/>
<dbReference type="Pfam" id="PF00161">
    <property type="entry name" value="RIP"/>
    <property type="match status" value="1"/>
</dbReference>
<sequence length="204" mass="23579">MDVVATLRSYLQREMYPSFINEVRAALAEATLEGEGIYILSIQKSTPKYIKIRILIDRDETKGVDVILVRSNAYAITFAIMVDEEEEGKYFWFDDQALSKKVEACNGTDFERNYNQLKETAGYKHIGDVSVGRDYVVESYYKLRMYLHNWDNNNKVIATDKVRSNGARSLLTIILMVCEASRFDEIKMAILKKYDNSYSTLEED</sequence>
<dbReference type="Proteomes" id="UP001632038">
    <property type="component" value="Unassembled WGS sequence"/>
</dbReference>
<comment type="catalytic activity">
    <reaction evidence="1">
        <text>Endohydrolysis of the N-glycosidic bond at one specific adenosine on the 28S rRNA.</text>
        <dbReference type="EC" id="3.2.2.22"/>
    </reaction>
</comment>
<reference evidence="3" key="1">
    <citation type="journal article" date="2024" name="IScience">
        <title>Strigolactones Initiate the Formation of Haustorium-like Structures in Castilleja.</title>
        <authorList>
            <person name="Buerger M."/>
            <person name="Peterson D."/>
            <person name="Chory J."/>
        </authorList>
    </citation>
    <scope>NUCLEOTIDE SEQUENCE [LARGE SCALE GENOMIC DNA]</scope>
</reference>
<comment type="caution">
    <text evidence="2">The sequence shown here is derived from an EMBL/GenBank/DDBJ whole genome shotgun (WGS) entry which is preliminary data.</text>
</comment>
<accession>A0ABD3BHF6</accession>
<dbReference type="InterPro" id="IPR017989">
    <property type="entry name" value="Ribosome_inactivat_1/2"/>
</dbReference>
<evidence type="ECO:0000313" key="2">
    <source>
        <dbReference type="EMBL" id="KAL3616709.1"/>
    </source>
</evidence>
<dbReference type="GO" id="GO:0090729">
    <property type="term" value="F:toxin activity"/>
    <property type="evidence" value="ECO:0007669"/>
    <property type="project" value="UniProtKB-KW"/>
</dbReference>
<dbReference type="InterPro" id="IPR001574">
    <property type="entry name" value="Ribosome_inactivat_prot"/>
</dbReference>
<dbReference type="EC" id="3.2.2.22" evidence="1"/>
<dbReference type="EMBL" id="JAVIJP010000087">
    <property type="protein sequence ID" value="KAL3616709.1"/>
    <property type="molecule type" value="Genomic_DNA"/>
</dbReference>
<dbReference type="GO" id="GO:0030598">
    <property type="term" value="F:rRNA N-glycosylase activity"/>
    <property type="evidence" value="ECO:0007669"/>
    <property type="project" value="UniProtKB-EC"/>
</dbReference>
<dbReference type="SUPFAM" id="SSF56371">
    <property type="entry name" value="Ribosome inactivating proteins (RIP)"/>
    <property type="match status" value="1"/>
</dbReference>
<evidence type="ECO:0000256" key="1">
    <source>
        <dbReference type="RuleBase" id="RU004915"/>
    </source>
</evidence>
<name>A0ABD3BHF6_9LAMI</name>
<dbReference type="GO" id="GO:0006952">
    <property type="term" value="P:defense response"/>
    <property type="evidence" value="ECO:0007669"/>
    <property type="project" value="UniProtKB-KW"/>
</dbReference>
<dbReference type="AlphaFoldDB" id="A0ABD3BHF6"/>
<dbReference type="PRINTS" id="PR00396">
    <property type="entry name" value="SHIGARICIN"/>
</dbReference>
<keyword evidence="1" id="KW-0800">Toxin</keyword>
<evidence type="ECO:0000313" key="3">
    <source>
        <dbReference type="Proteomes" id="UP001632038"/>
    </source>
</evidence>
<keyword evidence="3" id="KW-1185">Reference proteome</keyword>
<protein>
    <recommendedName>
        <fullName evidence="1">rRNA N-glycosylase</fullName>
        <ecNumber evidence="1">3.2.2.22</ecNumber>
    </recommendedName>
</protein>
<comment type="similarity">
    <text evidence="1">Belongs to the ribosome-inactivating protein family.</text>
</comment>